<dbReference type="OrthoDB" id="3689729at2"/>
<dbReference type="SUPFAM" id="SSF47413">
    <property type="entry name" value="lambda repressor-like DNA-binding domains"/>
    <property type="match status" value="1"/>
</dbReference>
<organism evidence="2 3">
    <name type="scientific">Actinokineospora auranticolor</name>
    <dbReference type="NCBI Taxonomy" id="155976"/>
    <lineage>
        <taxon>Bacteria</taxon>
        <taxon>Bacillati</taxon>
        <taxon>Actinomycetota</taxon>
        <taxon>Actinomycetes</taxon>
        <taxon>Pseudonocardiales</taxon>
        <taxon>Pseudonocardiaceae</taxon>
        <taxon>Actinokineospora</taxon>
    </lineage>
</organism>
<name>A0A2S6GCI4_9PSEU</name>
<dbReference type="SMART" id="SM00530">
    <property type="entry name" value="HTH_XRE"/>
    <property type="match status" value="1"/>
</dbReference>
<dbReference type="GO" id="GO:0003677">
    <property type="term" value="F:DNA binding"/>
    <property type="evidence" value="ECO:0007669"/>
    <property type="project" value="InterPro"/>
</dbReference>
<evidence type="ECO:0000259" key="1">
    <source>
        <dbReference type="PROSITE" id="PS50943"/>
    </source>
</evidence>
<comment type="caution">
    <text evidence="2">The sequence shown here is derived from an EMBL/GenBank/DDBJ whole genome shotgun (WGS) entry which is preliminary data.</text>
</comment>
<dbReference type="InterPro" id="IPR010982">
    <property type="entry name" value="Lambda_DNA-bd_dom_sf"/>
</dbReference>
<gene>
    <name evidence="2" type="ORF">CLV40_13417</name>
</gene>
<dbReference type="EMBL" id="PTIX01000034">
    <property type="protein sequence ID" value="PPK62555.1"/>
    <property type="molecule type" value="Genomic_DNA"/>
</dbReference>
<evidence type="ECO:0000313" key="2">
    <source>
        <dbReference type="EMBL" id="PPK62555.1"/>
    </source>
</evidence>
<sequence>MSDRPERVLTKPELLRAIGHQLRTARENLGWSRQQLVAKLETGVHAQTVATYELAIRQCSIGRFVAICEALGLNAPYVLETAIRLAEADPHHMVCAVDLRAVVRDRDPALEPMRRWARTQLTRDPDSPVVQLEPKLVAELAMFCGLSQADLFNRITGRSAARELDQP</sequence>
<dbReference type="PROSITE" id="PS50943">
    <property type="entry name" value="HTH_CROC1"/>
    <property type="match status" value="1"/>
</dbReference>
<dbReference type="Pfam" id="PF13560">
    <property type="entry name" value="HTH_31"/>
    <property type="match status" value="1"/>
</dbReference>
<dbReference type="Proteomes" id="UP000239203">
    <property type="component" value="Unassembled WGS sequence"/>
</dbReference>
<reference evidence="2 3" key="1">
    <citation type="submission" date="2018-02" db="EMBL/GenBank/DDBJ databases">
        <title>Genomic Encyclopedia of Archaeal and Bacterial Type Strains, Phase II (KMG-II): from individual species to whole genera.</title>
        <authorList>
            <person name="Goeker M."/>
        </authorList>
    </citation>
    <scope>NUCLEOTIDE SEQUENCE [LARGE SCALE GENOMIC DNA]</scope>
    <source>
        <strain evidence="2 3">YU 961-1</strain>
    </source>
</reference>
<protein>
    <submittedName>
        <fullName evidence="2">Helix-turn-helix protein</fullName>
    </submittedName>
</protein>
<dbReference type="InterPro" id="IPR001387">
    <property type="entry name" value="Cro/C1-type_HTH"/>
</dbReference>
<proteinExistence type="predicted"/>
<dbReference type="AlphaFoldDB" id="A0A2S6GCI4"/>
<evidence type="ECO:0000313" key="3">
    <source>
        <dbReference type="Proteomes" id="UP000239203"/>
    </source>
</evidence>
<keyword evidence="3" id="KW-1185">Reference proteome</keyword>
<accession>A0A2S6GCI4</accession>
<dbReference type="CDD" id="cd00093">
    <property type="entry name" value="HTH_XRE"/>
    <property type="match status" value="1"/>
</dbReference>
<feature type="domain" description="HTH cro/C1-type" evidence="1">
    <location>
        <begin position="22"/>
        <end position="78"/>
    </location>
</feature>
<dbReference type="Gene3D" id="1.10.260.40">
    <property type="entry name" value="lambda repressor-like DNA-binding domains"/>
    <property type="match status" value="1"/>
</dbReference>